<keyword evidence="2 4" id="KW-0238">DNA-binding</keyword>
<keyword evidence="1" id="KW-0805">Transcription regulation</keyword>
<keyword evidence="3" id="KW-0804">Transcription</keyword>
<dbReference type="SUPFAM" id="SSF46689">
    <property type="entry name" value="Homeodomain-like"/>
    <property type="match status" value="2"/>
</dbReference>
<feature type="domain" description="HTH tetR-type" evidence="6">
    <location>
        <begin position="206"/>
        <end position="266"/>
    </location>
</feature>
<feature type="region of interest" description="Disordered" evidence="5">
    <location>
        <begin position="388"/>
        <end position="426"/>
    </location>
</feature>
<reference evidence="7 8" key="1">
    <citation type="submission" date="2016-01" db="EMBL/GenBank/DDBJ databases">
        <title>The new phylogeny of the genus Mycobacterium.</title>
        <authorList>
            <person name="Tarcisio F."/>
            <person name="Conor M."/>
            <person name="Antonella G."/>
            <person name="Elisabetta G."/>
            <person name="Giulia F.S."/>
            <person name="Sara T."/>
            <person name="Anna F."/>
            <person name="Clotilde B."/>
            <person name="Roberto B."/>
            <person name="Veronica D.S."/>
            <person name="Fabio R."/>
            <person name="Monica P."/>
            <person name="Olivier J."/>
            <person name="Enrico T."/>
            <person name="Nicola S."/>
        </authorList>
    </citation>
    <scope>NUCLEOTIDE SEQUENCE [LARGE SCALE GENOMIC DNA]</scope>
    <source>
        <strain evidence="7 8">DSM 44572</strain>
    </source>
</reference>
<dbReference type="STRING" id="153971.AWC19_06990"/>
<dbReference type="InterPro" id="IPR041490">
    <property type="entry name" value="KstR2_TetR_C"/>
</dbReference>
<feature type="domain" description="HTH tetR-type" evidence="6">
    <location>
        <begin position="1"/>
        <end position="48"/>
    </location>
</feature>
<dbReference type="SUPFAM" id="SSF48498">
    <property type="entry name" value="Tetracyclin repressor-like, C-terminal domain"/>
    <property type="match status" value="2"/>
</dbReference>
<dbReference type="Gene3D" id="1.10.357.10">
    <property type="entry name" value="Tetracycline Repressor, domain 2"/>
    <property type="match status" value="2"/>
</dbReference>
<keyword evidence="8" id="KW-1185">Reference proteome</keyword>
<dbReference type="PANTHER" id="PTHR30055">
    <property type="entry name" value="HTH-TYPE TRANSCRIPTIONAL REGULATOR RUTR"/>
    <property type="match status" value="1"/>
</dbReference>
<evidence type="ECO:0000256" key="4">
    <source>
        <dbReference type="PROSITE-ProRule" id="PRU00335"/>
    </source>
</evidence>
<dbReference type="AlphaFoldDB" id="A0A1X1ZQ76"/>
<comment type="caution">
    <text evidence="7">The sequence shown here is derived from an EMBL/GenBank/DDBJ whole genome shotgun (WGS) entry which is preliminary data.</text>
</comment>
<feature type="DNA-binding region" description="H-T-H motif" evidence="4">
    <location>
        <begin position="11"/>
        <end position="30"/>
    </location>
</feature>
<dbReference type="PRINTS" id="PR00455">
    <property type="entry name" value="HTHTETR"/>
</dbReference>
<dbReference type="PROSITE" id="PS50977">
    <property type="entry name" value="HTH_TETR_2"/>
    <property type="match status" value="2"/>
</dbReference>
<evidence type="ECO:0000259" key="6">
    <source>
        <dbReference type="PROSITE" id="PS50977"/>
    </source>
</evidence>
<evidence type="ECO:0000256" key="1">
    <source>
        <dbReference type="ARBA" id="ARBA00023015"/>
    </source>
</evidence>
<evidence type="ECO:0000313" key="7">
    <source>
        <dbReference type="EMBL" id="ORW25497.1"/>
    </source>
</evidence>
<feature type="compositionally biased region" description="Basic residues" evidence="5">
    <location>
        <begin position="399"/>
        <end position="419"/>
    </location>
</feature>
<organism evidence="7 8">
    <name type="scientific">Mycobacterium palustre</name>
    <dbReference type="NCBI Taxonomy" id="153971"/>
    <lineage>
        <taxon>Bacteria</taxon>
        <taxon>Bacillati</taxon>
        <taxon>Actinomycetota</taxon>
        <taxon>Actinomycetes</taxon>
        <taxon>Mycobacteriales</taxon>
        <taxon>Mycobacteriaceae</taxon>
        <taxon>Mycobacterium</taxon>
        <taxon>Mycobacterium simiae complex</taxon>
    </lineage>
</organism>
<dbReference type="InterPro" id="IPR050109">
    <property type="entry name" value="HTH-type_TetR-like_transc_reg"/>
</dbReference>
<dbReference type="InterPro" id="IPR009057">
    <property type="entry name" value="Homeodomain-like_sf"/>
</dbReference>
<proteinExistence type="predicted"/>
<feature type="DNA-binding region" description="H-T-H motif" evidence="4">
    <location>
        <begin position="229"/>
        <end position="248"/>
    </location>
</feature>
<evidence type="ECO:0000256" key="2">
    <source>
        <dbReference type="ARBA" id="ARBA00023125"/>
    </source>
</evidence>
<dbReference type="Pfam" id="PF17932">
    <property type="entry name" value="TetR_C_24"/>
    <property type="match status" value="1"/>
</dbReference>
<sequence>MLGEVGLDKTTLDLVAEAAGLHRATIYRHFPGGRDEVLVAVMERRSRRLVGRLMTHVAAEPTFAEALVEGIVFTAEETLRSPAIAPLFIAGQTSRASAAAPASRVLRSIVREAWQPLLEQAKARGQAGEGVDIDVLAELLLRLLFSLMSDWQNTPRSREETKDFLRAVLTPYVTAGATPRARVAEKPASPAMPVHVETKDSTTSDQAVADRLLESAAKLFREKGYERSSTRELAERLGVRQPSLYYHVNSKQDLLERLCITSLRRLSATAQAVADNPDATIWDLIVAHVRSLAADRDLHLARIFEEDALVGPARSRVAAEHDAYAALIRQIIETQQAAGRLRADIDAAQLSMALLNLLNWTVFWVDPQGPASPGEAADVLAEVFIHGAGTGRPDSTAARAKRSTRQRTKSAAGHSRRRASGQAGQS</sequence>
<name>A0A1X1ZQ76_9MYCO</name>
<dbReference type="Gene3D" id="1.10.10.60">
    <property type="entry name" value="Homeodomain-like"/>
    <property type="match status" value="1"/>
</dbReference>
<dbReference type="Pfam" id="PF00440">
    <property type="entry name" value="TetR_N"/>
    <property type="match status" value="2"/>
</dbReference>
<dbReference type="EMBL" id="LQPJ01000097">
    <property type="protein sequence ID" value="ORW25497.1"/>
    <property type="molecule type" value="Genomic_DNA"/>
</dbReference>
<dbReference type="GO" id="GO:0000976">
    <property type="term" value="F:transcription cis-regulatory region binding"/>
    <property type="evidence" value="ECO:0007669"/>
    <property type="project" value="TreeGrafter"/>
</dbReference>
<dbReference type="InterPro" id="IPR001647">
    <property type="entry name" value="HTH_TetR"/>
</dbReference>
<dbReference type="PANTHER" id="PTHR30055:SF234">
    <property type="entry name" value="HTH-TYPE TRANSCRIPTIONAL REGULATOR BETI"/>
    <property type="match status" value="1"/>
</dbReference>
<evidence type="ECO:0000256" key="5">
    <source>
        <dbReference type="SAM" id="MobiDB-lite"/>
    </source>
</evidence>
<dbReference type="InterPro" id="IPR036271">
    <property type="entry name" value="Tet_transcr_reg_TetR-rel_C_sf"/>
</dbReference>
<protein>
    <recommendedName>
        <fullName evidence="6">HTH tetR-type domain-containing protein</fullName>
    </recommendedName>
</protein>
<evidence type="ECO:0000313" key="8">
    <source>
        <dbReference type="Proteomes" id="UP000193529"/>
    </source>
</evidence>
<dbReference type="GO" id="GO:0003700">
    <property type="term" value="F:DNA-binding transcription factor activity"/>
    <property type="evidence" value="ECO:0007669"/>
    <property type="project" value="TreeGrafter"/>
</dbReference>
<accession>A0A1X1ZQ76</accession>
<dbReference type="Proteomes" id="UP000193529">
    <property type="component" value="Unassembled WGS sequence"/>
</dbReference>
<gene>
    <name evidence="7" type="ORF">AWC19_06990</name>
</gene>
<evidence type="ECO:0000256" key="3">
    <source>
        <dbReference type="ARBA" id="ARBA00023163"/>
    </source>
</evidence>